<dbReference type="OrthoDB" id="2142724at2759"/>
<keyword evidence="2" id="KW-1185">Reference proteome</keyword>
<dbReference type="GO" id="GO:0003676">
    <property type="term" value="F:nucleic acid binding"/>
    <property type="evidence" value="ECO:0007669"/>
    <property type="project" value="InterPro"/>
</dbReference>
<name>A0A167K2A1_CALVF</name>
<reference evidence="1 2" key="1">
    <citation type="journal article" date="2016" name="Mol. Biol. Evol.">
        <title>Comparative Genomics of Early-Diverging Mushroom-Forming Fungi Provides Insights into the Origins of Lignocellulose Decay Capabilities.</title>
        <authorList>
            <person name="Nagy L.G."/>
            <person name="Riley R."/>
            <person name="Tritt A."/>
            <person name="Adam C."/>
            <person name="Daum C."/>
            <person name="Floudas D."/>
            <person name="Sun H."/>
            <person name="Yadav J.S."/>
            <person name="Pangilinan J."/>
            <person name="Larsson K.H."/>
            <person name="Matsuura K."/>
            <person name="Barry K."/>
            <person name="Labutti K."/>
            <person name="Kuo R."/>
            <person name="Ohm R.A."/>
            <person name="Bhattacharya S.S."/>
            <person name="Shirouzu T."/>
            <person name="Yoshinaga Y."/>
            <person name="Martin F.M."/>
            <person name="Grigoriev I.V."/>
            <person name="Hibbett D.S."/>
        </authorList>
    </citation>
    <scope>NUCLEOTIDE SEQUENCE [LARGE SCALE GENOMIC DNA]</scope>
    <source>
        <strain evidence="1 2">TUFC12733</strain>
    </source>
</reference>
<dbReference type="Proteomes" id="UP000076738">
    <property type="component" value="Unassembled WGS sequence"/>
</dbReference>
<sequence>ILPALSLDGVLYSKIVEGSFDAISFMDFVEGCLLTMNPYPEKNSVLVIDNCRIHKSELIREMVE</sequence>
<feature type="non-terminal residue" evidence="1">
    <location>
        <position position="64"/>
    </location>
</feature>
<accession>A0A167K2A1</accession>
<organism evidence="1 2">
    <name type="scientific">Calocera viscosa (strain TUFC12733)</name>
    <dbReference type="NCBI Taxonomy" id="1330018"/>
    <lineage>
        <taxon>Eukaryota</taxon>
        <taxon>Fungi</taxon>
        <taxon>Dikarya</taxon>
        <taxon>Basidiomycota</taxon>
        <taxon>Agaricomycotina</taxon>
        <taxon>Dacrymycetes</taxon>
        <taxon>Dacrymycetales</taxon>
        <taxon>Dacrymycetaceae</taxon>
        <taxon>Calocera</taxon>
    </lineage>
</organism>
<evidence type="ECO:0008006" key="3">
    <source>
        <dbReference type="Google" id="ProtNLM"/>
    </source>
</evidence>
<protein>
    <recommendedName>
        <fullName evidence="3">Tc1-like transposase DDE domain-containing protein</fullName>
    </recommendedName>
</protein>
<dbReference type="STRING" id="1330018.A0A167K2A1"/>
<dbReference type="Gene3D" id="3.30.420.10">
    <property type="entry name" value="Ribonuclease H-like superfamily/Ribonuclease H"/>
    <property type="match status" value="1"/>
</dbReference>
<dbReference type="InterPro" id="IPR036397">
    <property type="entry name" value="RNaseH_sf"/>
</dbReference>
<dbReference type="AlphaFoldDB" id="A0A167K2A1"/>
<evidence type="ECO:0000313" key="1">
    <source>
        <dbReference type="EMBL" id="KZO94184.1"/>
    </source>
</evidence>
<evidence type="ECO:0000313" key="2">
    <source>
        <dbReference type="Proteomes" id="UP000076738"/>
    </source>
</evidence>
<gene>
    <name evidence="1" type="ORF">CALVIDRAFT_467594</name>
</gene>
<proteinExistence type="predicted"/>
<dbReference type="EMBL" id="KV417296">
    <property type="protein sequence ID" value="KZO94184.1"/>
    <property type="molecule type" value="Genomic_DNA"/>
</dbReference>
<feature type="non-terminal residue" evidence="1">
    <location>
        <position position="1"/>
    </location>
</feature>